<dbReference type="InterPro" id="IPR012165">
    <property type="entry name" value="Cyt_c3_hydrogenase_gsu"/>
</dbReference>
<keyword evidence="6" id="KW-0274">FAD</keyword>
<keyword evidence="4" id="KW-0001">2Fe-2S</keyword>
<evidence type="ECO:0000256" key="9">
    <source>
        <dbReference type="ARBA" id="ARBA00023014"/>
    </source>
</evidence>
<dbReference type="InterPro" id="IPR017938">
    <property type="entry name" value="Riboflavin_synthase-like_b-brl"/>
</dbReference>
<name>A0ABV7WC88_9MICO</name>
<keyword evidence="8" id="KW-0408">Iron</keyword>
<sequence length="305" mass="29937">MSAPAGVLPAARPAQVTAPVVVADRLGGYAHLVIADPVLAQALPGQFVAVAVGDRQSSMLLRRAFSVHRADPAAGTLEVVVAAHGAGTAWIAGRRAGDELDVVGPLGTRFVLPPAGGRVVLVGGGYGSAPFAWTAQAAVAAGVRVDAVVGAGDADRLCDVDGVRAVVGAAGGQVLVTTDDGSAGEPGRVTDALARLLEEPVPTTVAACGPMAMLAAVARTAAAAQERTGAPVDVQVAVEEAMACGIGICMTCVLPVRGADGATRMVRACTDGPVIDAAAVRWDCVGAHGASVPADAVGAPEGGAA</sequence>
<evidence type="ECO:0000259" key="11">
    <source>
        <dbReference type="PROSITE" id="PS51384"/>
    </source>
</evidence>
<dbReference type="PANTHER" id="PTHR43513:SF3">
    <property type="entry name" value="DIHYDROOROTATE DEHYDROGENASE B (NAD(+)), ELECTRON TRANSFER SUBUNIT-RELATED"/>
    <property type="match status" value="1"/>
</dbReference>
<dbReference type="SUPFAM" id="SSF63380">
    <property type="entry name" value="Riboflavin synthase domain-like"/>
    <property type="match status" value="1"/>
</dbReference>
<evidence type="ECO:0000256" key="6">
    <source>
        <dbReference type="ARBA" id="ARBA00022827"/>
    </source>
</evidence>
<dbReference type="PIRSF" id="PIRSF006816">
    <property type="entry name" value="Cyc3_hyd_g"/>
    <property type="match status" value="1"/>
</dbReference>
<keyword evidence="3" id="KW-0285">Flavoprotein</keyword>
<dbReference type="InterPro" id="IPR037117">
    <property type="entry name" value="Dihydroorotate_DH_ele_sf"/>
</dbReference>
<gene>
    <name evidence="12" type="ORF">ACFOLH_03435</name>
</gene>
<evidence type="ECO:0000256" key="3">
    <source>
        <dbReference type="ARBA" id="ARBA00022630"/>
    </source>
</evidence>
<evidence type="ECO:0000256" key="2">
    <source>
        <dbReference type="ARBA" id="ARBA00022448"/>
    </source>
</evidence>
<comment type="caution">
    <text evidence="12">The sequence shown here is derived from an EMBL/GenBank/DDBJ whole genome shotgun (WGS) entry which is preliminary data.</text>
</comment>
<dbReference type="PROSITE" id="PS51384">
    <property type="entry name" value="FAD_FR"/>
    <property type="match status" value="1"/>
</dbReference>
<dbReference type="Gene3D" id="2.10.240.10">
    <property type="entry name" value="Dihydroorotate dehydrogenase, electron transfer subunit"/>
    <property type="match status" value="1"/>
</dbReference>
<feature type="domain" description="FAD-binding FR-type" evidence="11">
    <location>
        <begin position="9"/>
        <end position="112"/>
    </location>
</feature>
<evidence type="ECO:0000256" key="1">
    <source>
        <dbReference type="ARBA" id="ARBA00006422"/>
    </source>
</evidence>
<keyword evidence="2" id="KW-0813">Transport</keyword>
<organism evidence="12 13">
    <name type="scientific">Aquipuribacter hungaricus</name>
    <dbReference type="NCBI Taxonomy" id="545624"/>
    <lineage>
        <taxon>Bacteria</taxon>
        <taxon>Bacillati</taxon>
        <taxon>Actinomycetota</taxon>
        <taxon>Actinomycetes</taxon>
        <taxon>Micrococcales</taxon>
        <taxon>Intrasporangiaceae</taxon>
        <taxon>Aquipuribacter</taxon>
    </lineage>
</organism>
<keyword evidence="5" id="KW-0479">Metal-binding</keyword>
<evidence type="ECO:0000256" key="7">
    <source>
        <dbReference type="ARBA" id="ARBA00022982"/>
    </source>
</evidence>
<dbReference type="Gene3D" id="2.40.30.10">
    <property type="entry name" value="Translation factors"/>
    <property type="match status" value="1"/>
</dbReference>
<evidence type="ECO:0000256" key="4">
    <source>
        <dbReference type="ARBA" id="ARBA00022714"/>
    </source>
</evidence>
<keyword evidence="7" id="KW-0249">Electron transport</keyword>
<dbReference type="InterPro" id="IPR019480">
    <property type="entry name" value="Dihydroorotate_DH_Fe-S-bd"/>
</dbReference>
<proteinExistence type="inferred from homology"/>
<dbReference type="InterPro" id="IPR039261">
    <property type="entry name" value="FNR_nucleotide-bd"/>
</dbReference>
<dbReference type="Gene3D" id="3.40.50.80">
    <property type="entry name" value="Nucleotide-binding domain of ferredoxin-NADP reductase (FNR) module"/>
    <property type="match status" value="1"/>
</dbReference>
<dbReference type="Proteomes" id="UP001595685">
    <property type="component" value="Unassembled WGS sequence"/>
</dbReference>
<keyword evidence="13" id="KW-1185">Reference proteome</keyword>
<accession>A0ABV7WC88</accession>
<evidence type="ECO:0000256" key="8">
    <source>
        <dbReference type="ARBA" id="ARBA00023004"/>
    </source>
</evidence>
<evidence type="ECO:0000256" key="5">
    <source>
        <dbReference type="ARBA" id="ARBA00022723"/>
    </source>
</evidence>
<evidence type="ECO:0000256" key="10">
    <source>
        <dbReference type="ARBA" id="ARBA00034078"/>
    </source>
</evidence>
<dbReference type="PANTHER" id="PTHR43513">
    <property type="entry name" value="DIHYDROOROTATE DEHYDROGENASE B (NAD(+)), ELECTRON TRANSFER SUBUNIT"/>
    <property type="match status" value="1"/>
</dbReference>
<evidence type="ECO:0000313" key="13">
    <source>
        <dbReference type="Proteomes" id="UP001595685"/>
    </source>
</evidence>
<dbReference type="SUPFAM" id="SSF52343">
    <property type="entry name" value="Ferredoxin reductase-like, C-terminal NADP-linked domain"/>
    <property type="match status" value="1"/>
</dbReference>
<dbReference type="InterPro" id="IPR050353">
    <property type="entry name" value="PyrK_electron_transfer"/>
</dbReference>
<evidence type="ECO:0000313" key="12">
    <source>
        <dbReference type="EMBL" id="MFC3687390.1"/>
    </source>
</evidence>
<dbReference type="EMBL" id="JBHRWW010000002">
    <property type="protein sequence ID" value="MFC3687390.1"/>
    <property type="molecule type" value="Genomic_DNA"/>
</dbReference>
<comment type="cofactor">
    <cofactor evidence="10">
        <name>[2Fe-2S] cluster</name>
        <dbReference type="ChEBI" id="CHEBI:190135"/>
    </cofactor>
</comment>
<dbReference type="InterPro" id="IPR017927">
    <property type="entry name" value="FAD-bd_FR_type"/>
</dbReference>
<comment type="similarity">
    <text evidence="1">Belongs to the PyrK family.</text>
</comment>
<protein>
    <submittedName>
        <fullName evidence="12">Dihydroorotate dehydrogenase electron transfer subunit</fullName>
    </submittedName>
</protein>
<dbReference type="RefSeq" id="WP_340290621.1">
    <property type="nucleotide sequence ID" value="NZ_JBBEOI010000021.1"/>
</dbReference>
<reference evidence="13" key="1">
    <citation type="journal article" date="2019" name="Int. J. Syst. Evol. Microbiol.">
        <title>The Global Catalogue of Microorganisms (GCM) 10K type strain sequencing project: providing services to taxonomists for standard genome sequencing and annotation.</title>
        <authorList>
            <consortium name="The Broad Institute Genomics Platform"/>
            <consortium name="The Broad Institute Genome Sequencing Center for Infectious Disease"/>
            <person name="Wu L."/>
            <person name="Ma J."/>
        </authorList>
    </citation>
    <scope>NUCLEOTIDE SEQUENCE [LARGE SCALE GENOMIC DNA]</scope>
    <source>
        <strain evidence="13">NCAIM B.02333</strain>
    </source>
</reference>
<keyword evidence="9" id="KW-0411">Iron-sulfur</keyword>
<dbReference type="Pfam" id="PF10418">
    <property type="entry name" value="DHODB_Fe-S_bind"/>
    <property type="match status" value="1"/>
</dbReference>